<dbReference type="Pfam" id="PF00656">
    <property type="entry name" value="Peptidase_C14"/>
    <property type="match status" value="1"/>
</dbReference>
<dbReference type="GO" id="GO:0004197">
    <property type="term" value="F:cysteine-type endopeptidase activity"/>
    <property type="evidence" value="ECO:0007669"/>
    <property type="project" value="InterPro"/>
</dbReference>
<evidence type="ECO:0000256" key="1">
    <source>
        <dbReference type="ARBA" id="ARBA00022703"/>
    </source>
</evidence>
<dbReference type="GO" id="GO:0006915">
    <property type="term" value="P:apoptotic process"/>
    <property type="evidence" value="ECO:0007669"/>
    <property type="project" value="UniProtKB-KW"/>
</dbReference>
<name>A0A0C3QMJ6_9AGAM</name>
<dbReference type="InterPro" id="IPR011600">
    <property type="entry name" value="Pept_C14_caspase"/>
</dbReference>
<evidence type="ECO:0000313" key="5">
    <source>
        <dbReference type="Proteomes" id="UP000054248"/>
    </source>
</evidence>
<dbReference type="Gene3D" id="3.40.50.12660">
    <property type="match status" value="1"/>
</dbReference>
<reference evidence="4 5" key="1">
    <citation type="submission" date="2014-04" db="EMBL/GenBank/DDBJ databases">
        <authorList>
            <consortium name="DOE Joint Genome Institute"/>
            <person name="Kuo A."/>
            <person name="Girlanda M."/>
            <person name="Perotto S."/>
            <person name="Kohler A."/>
            <person name="Nagy L.G."/>
            <person name="Floudas D."/>
            <person name="Copeland A."/>
            <person name="Barry K.W."/>
            <person name="Cichocki N."/>
            <person name="Veneault-Fourrey C."/>
            <person name="LaButti K."/>
            <person name="Lindquist E.A."/>
            <person name="Lipzen A."/>
            <person name="Lundell T."/>
            <person name="Morin E."/>
            <person name="Murat C."/>
            <person name="Sun H."/>
            <person name="Tunlid A."/>
            <person name="Henrissat B."/>
            <person name="Grigoriev I.V."/>
            <person name="Hibbett D.S."/>
            <person name="Martin F."/>
            <person name="Nordberg H.P."/>
            <person name="Cantor M.N."/>
            <person name="Hua S.X."/>
        </authorList>
    </citation>
    <scope>NUCLEOTIDE SEQUENCE [LARGE SCALE GENOMIC DNA]</scope>
    <source>
        <strain evidence="4 5">MUT 4182</strain>
    </source>
</reference>
<evidence type="ECO:0000256" key="2">
    <source>
        <dbReference type="ARBA" id="ARBA00022807"/>
    </source>
</evidence>
<sequence>MAGDSNHITYRTPFSTDHKAIQWLFRVLTCQILIRNCFTAVLLKQWNRFSERARAIQNIRKHEAGGPRKRMLIISISRYTNGWRTLYGPKTDWKFWAMLGTMSGWNVEVLADSLPTEDSARQPQRDNIRRFARDHLRGNGKGDQFIVVYAGHCDNQGLVLADGSRISPQELRDWFVKPLALGSFLWAFFDCCESSNLLGLRHKVRCGESQTIQYQSNNEAESKNTDTQGTVVSIGSAAGASGEMDLNDPRVPNPNSEPLHCGPLAWAAYLFFHSVCKQGEPLLANFLPLLKQVLAPGEGQEPQVTTSAILQDPVLPLLGSPSSTATSA</sequence>
<evidence type="ECO:0000259" key="3">
    <source>
        <dbReference type="Pfam" id="PF00656"/>
    </source>
</evidence>
<accession>A0A0C3QMJ6</accession>
<reference evidence="5" key="2">
    <citation type="submission" date="2015-01" db="EMBL/GenBank/DDBJ databases">
        <title>Evolutionary Origins and Diversification of the Mycorrhizal Mutualists.</title>
        <authorList>
            <consortium name="DOE Joint Genome Institute"/>
            <consortium name="Mycorrhizal Genomics Consortium"/>
            <person name="Kohler A."/>
            <person name="Kuo A."/>
            <person name="Nagy L.G."/>
            <person name="Floudas D."/>
            <person name="Copeland A."/>
            <person name="Barry K.W."/>
            <person name="Cichocki N."/>
            <person name="Veneault-Fourrey C."/>
            <person name="LaButti K."/>
            <person name="Lindquist E.A."/>
            <person name="Lipzen A."/>
            <person name="Lundell T."/>
            <person name="Morin E."/>
            <person name="Murat C."/>
            <person name="Riley R."/>
            <person name="Ohm R."/>
            <person name="Sun H."/>
            <person name="Tunlid A."/>
            <person name="Henrissat B."/>
            <person name="Grigoriev I.V."/>
            <person name="Hibbett D.S."/>
            <person name="Martin F."/>
        </authorList>
    </citation>
    <scope>NUCLEOTIDE SEQUENCE [LARGE SCALE GENOMIC DNA]</scope>
    <source>
        <strain evidence="5">MUT 4182</strain>
    </source>
</reference>
<dbReference type="Proteomes" id="UP000054248">
    <property type="component" value="Unassembled WGS sequence"/>
</dbReference>
<gene>
    <name evidence="4" type="ORF">M407DRAFT_21839</name>
</gene>
<proteinExistence type="predicted"/>
<keyword evidence="2" id="KW-0378">Hydrolase</keyword>
<dbReference type="EMBL" id="KN822987">
    <property type="protein sequence ID" value="KIO29096.1"/>
    <property type="molecule type" value="Genomic_DNA"/>
</dbReference>
<dbReference type="GO" id="GO:0006508">
    <property type="term" value="P:proteolysis"/>
    <property type="evidence" value="ECO:0007669"/>
    <property type="project" value="InterPro"/>
</dbReference>
<keyword evidence="5" id="KW-1185">Reference proteome</keyword>
<organism evidence="4 5">
    <name type="scientific">Tulasnella calospora MUT 4182</name>
    <dbReference type="NCBI Taxonomy" id="1051891"/>
    <lineage>
        <taxon>Eukaryota</taxon>
        <taxon>Fungi</taxon>
        <taxon>Dikarya</taxon>
        <taxon>Basidiomycota</taxon>
        <taxon>Agaricomycotina</taxon>
        <taxon>Agaricomycetes</taxon>
        <taxon>Cantharellales</taxon>
        <taxon>Tulasnellaceae</taxon>
        <taxon>Tulasnella</taxon>
    </lineage>
</organism>
<dbReference type="AlphaFoldDB" id="A0A0C3QMJ6"/>
<dbReference type="SUPFAM" id="SSF52129">
    <property type="entry name" value="Caspase-like"/>
    <property type="match status" value="1"/>
</dbReference>
<protein>
    <recommendedName>
        <fullName evidence="3">Peptidase C14 caspase domain-containing protein</fullName>
    </recommendedName>
</protein>
<dbReference type="InterPro" id="IPR029030">
    <property type="entry name" value="Caspase-like_dom_sf"/>
</dbReference>
<feature type="domain" description="Peptidase C14 caspase" evidence="3">
    <location>
        <begin position="69"/>
        <end position="238"/>
    </location>
</feature>
<keyword evidence="1" id="KW-0053">Apoptosis</keyword>
<dbReference type="HOGENOM" id="CLU_861056_0_0_1"/>
<evidence type="ECO:0000313" key="4">
    <source>
        <dbReference type="EMBL" id="KIO29096.1"/>
    </source>
</evidence>
<keyword evidence="2" id="KW-0645">Protease</keyword>
<keyword evidence="2" id="KW-0788">Thiol protease</keyword>
<dbReference type="OrthoDB" id="3223806at2759"/>